<keyword evidence="1" id="KW-0812">Transmembrane</keyword>
<feature type="transmembrane region" description="Helical" evidence="1">
    <location>
        <begin position="21"/>
        <end position="38"/>
    </location>
</feature>
<name>Q4C551_CROWT</name>
<protein>
    <submittedName>
        <fullName evidence="2">Uncharacterized protein</fullName>
    </submittedName>
</protein>
<reference evidence="2" key="2">
    <citation type="submission" date="2005-06" db="EMBL/GenBank/DDBJ databases">
        <title>Sequencing of the draft genome and assembly of Crocosphaera watsonii WH 8501.</title>
        <authorList>
            <consortium name="US DOE Joint Genome Institute (JGI-PGF)"/>
            <person name="Copeland A."/>
            <person name="Lucas S."/>
            <person name="Lapidus A."/>
            <person name="Barry K."/>
            <person name="Detter C."/>
            <person name="Glavina T."/>
            <person name="Hammon N."/>
            <person name="Israni S."/>
            <person name="Pitluck S."/>
            <person name="Richardson P."/>
        </authorList>
    </citation>
    <scope>NUCLEOTIDE SEQUENCE [LARGE SCALE GENOMIC DNA]</scope>
    <source>
        <strain evidence="2">WH 8501</strain>
    </source>
</reference>
<keyword evidence="1" id="KW-1133">Transmembrane helix</keyword>
<reference evidence="2" key="3">
    <citation type="submission" date="2016-12" db="EMBL/GenBank/DDBJ databases">
        <title>Annotation of the draft genome assembly of Crocosphaera watsonii WH 8501.</title>
        <authorList>
            <consortium name="US DOE Joint Genome Institute (JGI-ORNL)"/>
            <person name="Larimer F."/>
            <person name="Land M."/>
        </authorList>
    </citation>
    <scope>NUCLEOTIDE SEQUENCE</scope>
    <source>
        <strain evidence="2">WH 8501</strain>
    </source>
</reference>
<keyword evidence="1" id="KW-0472">Membrane</keyword>
<keyword evidence="3" id="KW-1185">Reference proteome</keyword>
<comment type="caution">
    <text evidence="2">The sequence shown here is derived from an EMBL/GenBank/DDBJ whole genome shotgun (WGS) entry which is preliminary data.</text>
</comment>
<dbReference type="Proteomes" id="UP000003922">
    <property type="component" value="Unassembled WGS sequence"/>
</dbReference>
<organism evidence="2 3">
    <name type="scientific">Crocosphaera watsonii WH 8501</name>
    <dbReference type="NCBI Taxonomy" id="165597"/>
    <lineage>
        <taxon>Bacteria</taxon>
        <taxon>Bacillati</taxon>
        <taxon>Cyanobacteriota</taxon>
        <taxon>Cyanophyceae</taxon>
        <taxon>Oscillatoriophycideae</taxon>
        <taxon>Chroococcales</taxon>
        <taxon>Aphanothecaceae</taxon>
        <taxon>Crocosphaera</taxon>
    </lineage>
</organism>
<evidence type="ECO:0000313" key="3">
    <source>
        <dbReference type="Proteomes" id="UP000003922"/>
    </source>
</evidence>
<dbReference type="KEGG" id="cwa:CwatDRAFT_4429"/>
<evidence type="ECO:0000313" key="2">
    <source>
        <dbReference type="EMBL" id="EAM51261.1"/>
    </source>
</evidence>
<sequence length="440" mass="52241">MNNYFEKYQKIKNKLSYQYQGYNLGEIIAFYIIYHIYFERKNELEGQAYRIILSQIKQHPYIDNLQDICEYPGIVFTIPKNQSRCNDYCELIELTSQKISQSVSFILDIKTDSKSVPLFSKTFLLFLVTFISNCTKLFNLLTIKEIFWFSCRLQFYRNFIDALERTEENKLKIKKYITFNGALNYENMLVKFFQKRDIPTYSLQHAIMDSYFLNQDSPPYDLINIENIQTDYLLCWSKNTISQIIDSAMTSTELLLVGNPKYTQWEIDKVKQSFKKCLVFLGRKGGELVNEEVIEIIQKLSKTMTDVEFFIKLHPQNLDDTYYKEMAQGCKMEIVPTNENLSTLLSKDDFDFTVSYNLTTTVYYESLCYGLPCFRYNRDKIINVYGLENDNFSTLEELRERILYFQQVESSMLLVEVREMLKQTMGINLDNYHQYFSQFA</sequence>
<dbReference type="OrthoDB" id="1492777at2"/>
<gene>
    <name evidence="2" type="ORF">CwatDRAFT_4429</name>
</gene>
<dbReference type="EMBL" id="AADV02000006">
    <property type="protein sequence ID" value="EAM51261.1"/>
    <property type="molecule type" value="Genomic_DNA"/>
</dbReference>
<dbReference type="RefSeq" id="WP_007305077.1">
    <property type="nucleotide sequence ID" value="NZ_AADV02000006.1"/>
</dbReference>
<proteinExistence type="predicted"/>
<accession>Q4C551</accession>
<evidence type="ECO:0000256" key="1">
    <source>
        <dbReference type="SAM" id="Phobius"/>
    </source>
</evidence>
<dbReference type="AlphaFoldDB" id="Q4C551"/>
<reference evidence="2" key="1">
    <citation type="submission" date="2004-02" db="EMBL/GenBank/DDBJ databases">
        <authorList>
            <consortium name="DOE Joint Genome Institute"/>
        </authorList>
    </citation>
    <scope>NUCLEOTIDE SEQUENCE [LARGE SCALE GENOMIC DNA]</scope>
    <source>
        <strain evidence="2">WH 8501</strain>
    </source>
</reference>